<keyword evidence="6" id="KW-1185">Reference proteome</keyword>
<dbReference type="PANTHER" id="PTHR24180:SF57">
    <property type="entry name" value="ANKYRIN REPEAT DOMAIN-CONTAINING PROTEIN 39"/>
    <property type="match status" value="1"/>
</dbReference>
<feature type="repeat" description="ANK" evidence="3">
    <location>
        <begin position="77"/>
        <end position="109"/>
    </location>
</feature>
<sequence length="535" mass="61850">MVESKYKEEVLLFRAVSKKNFRQVVRIIERGQAQAQHRNQDGKTVIMVPNYFEESNSKRIFNYLVDHGLSVNSVTKSGKTAMHFAVEAKNFYLVKLLIKRHAELRKDKDGNHPLFMAALETKESKIFERLLNYVGDPKMESDALLLRDCNNFLLISDKKSVEAFNIAKNRMLSTIGDVTERRQDSGDDVKVLGSLRSDYLKIFEINKNLLGRNNLAYRRAMYIYMTRIGLTQKIYEREQEIIHEMIFLYLEHEPMMVERTIGNFLECFQRILYTGKQDEEDPEETEQSKIALAAHIFELISDILEAAPYQKLKAPNFRKWCTILAYFAIGLYCRIDSLDGTLLKSKEQRKYSKLDLNRFVRNATALEIPLVHSLDFVSKFKLIRHFVKAGANINGKDLNGETALAALFVSNSAQRHNLFHFSYRLSEGYWPLVTELIRLGARTFVYKNGFTVRKWLKRQKGYDPCNSLDEEITLKDLAAQVVEAHYSLDYLKKKLPAADELQPHKLECQCSKYKAGNSTSAGQFTRSPLEERVGN</sequence>
<keyword evidence="2 3" id="KW-0040">ANK repeat</keyword>
<dbReference type="SMART" id="SM00248">
    <property type="entry name" value="ANK"/>
    <property type="match status" value="3"/>
</dbReference>
<dbReference type="InterPro" id="IPR002110">
    <property type="entry name" value="Ankyrin_rpt"/>
</dbReference>
<proteinExistence type="predicted"/>
<gene>
    <name evidence="5" type="ORF">CAUJ_LOCUS5375</name>
</gene>
<dbReference type="PROSITE" id="PS50297">
    <property type="entry name" value="ANK_REP_REGION"/>
    <property type="match status" value="1"/>
</dbReference>
<name>A0A8S1GZM4_9PELO</name>
<evidence type="ECO:0000313" key="5">
    <source>
        <dbReference type="EMBL" id="CAD6189456.1"/>
    </source>
</evidence>
<organism evidence="5 6">
    <name type="scientific">Caenorhabditis auriculariae</name>
    <dbReference type="NCBI Taxonomy" id="2777116"/>
    <lineage>
        <taxon>Eukaryota</taxon>
        <taxon>Metazoa</taxon>
        <taxon>Ecdysozoa</taxon>
        <taxon>Nematoda</taxon>
        <taxon>Chromadorea</taxon>
        <taxon>Rhabditida</taxon>
        <taxon>Rhabditina</taxon>
        <taxon>Rhabditomorpha</taxon>
        <taxon>Rhabditoidea</taxon>
        <taxon>Rhabditidae</taxon>
        <taxon>Peloderinae</taxon>
        <taxon>Caenorhabditis</taxon>
    </lineage>
</organism>
<accession>A0A8S1GZM4</accession>
<evidence type="ECO:0000313" key="6">
    <source>
        <dbReference type="Proteomes" id="UP000835052"/>
    </source>
</evidence>
<feature type="compositionally biased region" description="Polar residues" evidence="4">
    <location>
        <begin position="516"/>
        <end position="526"/>
    </location>
</feature>
<dbReference type="Proteomes" id="UP000835052">
    <property type="component" value="Unassembled WGS sequence"/>
</dbReference>
<evidence type="ECO:0000256" key="4">
    <source>
        <dbReference type="SAM" id="MobiDB-lite"/>
    </source>
</evidence>
<evidence type="ECO:0000256" key="1">
    <source>
        <dbReference type="ARBA" id="ARBA00022737"/>
    </source>
</evidence>
<feature type="region of interest" description="Disordered" evidence="4">
    <location>
        <begin position="515"/>
        <end position="535"/>
    </location>
</feature>
<dbReference type="EMBL" id="CAJGYM010000011">
    <property type="protein sequence ID" value="CAD6189456.1"/>
    <property type="molecule type" value="Genomic_DNA"/>
</dbReference>
<dbReference type="PANTHER" id="PTHR24180">
    <property type="entry name" value="CYCLIN-DEPENDENT KINASE INHIBITOR 2C-RELATED"/>
    <property type="match status" value="1"/>
</dbReference>
<dbReference type="InterPro" id="IPR036770">
    <property type="entry name" value="Ankyrin_rpt-contain_sf"/>
</dbReference>
<comment type="caution">
    <text evidence="5">The sequence shown here is derived from an EMBL/GenBank/DDBJ whole genome shotgun (WGS) entry which is preliminary data.</text>
</comment>
<dbReference type="SUPFAM" id="SSF48403">
    <property type="entry name" value="Ankyrin repeat"/>
    <property type="match status" value="1"/>
</dbReference>
<keyword evidence="1" id="KW-0677">Repeat</keyword>
<protein>
    <submittedName>
        <fullName evidence="5">Uncharacterized protein</fullName>
    </submittedName>
</protein>
<reference evidence="5" key="1">
    <citation type="submission" date="2020-10" db="EMBL/GenBank/DDBJ databases">
        <authorList>
            <person name="Kikuchi T."/>
        </authorList>
    </citation>
    <scope>NUCLEOTIDE SEQUENCE</scope>
    <source>
        <strain evidence="5">NKZ352</strain>
    </source>
</reference>
<evidence type="ECO:0000256" key="2">
    <source>
        <dbReference type="ARBA" id="ARBA00023043"/>
    </source>
</evidence>
<dbReference type="PROSITE" id="PS50088">
    <property type="entry name" value="ANK_REPEAT"/>
    <property type="match status" value="1"/>
</dbReference>
<dbReference type="AlphaFoldDB" id="A0A8S1GZM4"/>
<evidence type="ECO:0000256" key="3">
    <source>
        <dbReference type="PROSITE-ProRule" id="PRU00023"/>
    </source>
</evidence>
<dbReference type="Pfam" id="PF12796">
    <property type="entry name" value="Ank_2"/>
    <property type="match status" value="1"/>
</dbReference>
<dbReference type="Gene3D" id="1.25.40.20">
    <property type="entry name" value="Ankyrin repeat-containing domain"/>
    <property type="match status" value="1"/>
</dbReference>
<dbReference type="OrthoDB" id="10261302at2759"/>
<dbReference type="InterPro" id="IPR051637">
    <property type="entry name" value="Ank_repeat_dom-contain_49"/>
</dbReference>